<dbReference type="Proteomes" id="UP000309215">
    <property type="component" value="Unassembled WGS sequence"/>
</dbReference>
<dbReference type="RefSeq" id="WP_136933394.1">
    <property type="nucleotide sequence ID" value="NZ_SSMQ01000048.1"/>
</dbReference>
<feature type="repeat" description="ANK" evidence="3">
    <location>
        <begin position="97"/>
        <end position="129"/>
    </location>
</feature>
<evidence type="ECO:0000256" key="2">
    <source>
        <dbReference type="ARBA" id="ARBA00023043"/>
    </source>
</evidence>
<dbReference type="InterPro" id="IPR036770">
    <property type="entry name" value="Ankyrin_rpt-contain_sf"/>
</dbReference>
<evidence type="ECO:0000256" key="3">
    <source>
        <dbReference type="PROSITE-ProRule" id="PRU00023"/>
    </source>
</evidence>
<proteinExistence type="predicted"/>
<dbReference type="AlphaFoldDB" id="A0A4U1J1M5"/>
<evidence type="ECO:0000256" key="1">
    <source>
        <dbReference type="ARBA" id="ARBA00022737"/>
    </source>
</evidence>
<organism evidence="4 5">
    <name type="scientific">Polyangium fumosum</name>
    <dbReference type="NCBI Taxonomy" id="889272"/>
    <lineage>
        <taxon>Bacteria</taxon>
        <taxon>Pseudomonadati</taxon>
        <taxon>Myxococcota</taxon>
        <taxon>Polyangia</taxon>
        <taxon>Polyangiales</taxon>
        <taxon>Polyangiaceae</taxon>
        <taxon>Polyangium</taxon>
    </lineage>
</organism>
<dbReference type="InterPro" id="IPR050776">
    <property type="entry name" value="Ank_Repeat/CDKN_Inhibitor"/>
</dbReference>
<dbReference type="EMBL" id="SSMQ01000048">
    <property type="protein sequence ID" value="TKD00279.1"/>
    <property type="molecule type" value="Genomic_DNA"/>
</dbReference>
<dbReference type="SUPFAM" id="SSF48403">
    <property type="entry name" value="Ankyrin repeat"/>
    <property type="match status" value="1"/>
</dbReference>
<keyword evidence="1" id="KW-0677">Repeat</keyword>
<dbReference type="SMART" id="SM00248">
    <property type="entry name" value="ANK"/>
    <property type="match status" value="4"/>
</dbReference>
<keyword evidence="5" id="KW-1185">Reference proteome</keyword>
<dbReference type="Gene3D" id="1.25.40.20">
    <property type="entry name" value="Ankyrin repeat-containing domain"/>
    <property type="match status" value="1"/>
</dbReference>
<protein>
    <submittedName>
        <fullName evidence="4">Ankyrin repeat domain-containing protein</fullName>
    </submittedName>
</protein>
<evidence type="ECO:0000313" key="5">
    <source>
        <dbReference type="Proteomes" id="UP000309215"/>
    </source>
</evidence>
<dbReference type="InterPro" id="IPR002110">
    <property type="entry name" value="Ankyrin_rpt"/>
</dbReference>
<dbReference type="PANTHER" id="PTHR24201">
    <property type="entry name" value="ANK_REP_REGION DOMAIN-CONTAINING PROTEIN"/>
    <property type="match status" value="1"/>
</dbReference>
<evidence type="ECO:0000313" key="4">
    <source>
        <dbReference type="EMBL" id="TKD00279.1"/>
    </source>
</evidence>
<dbReference type="PROSITE" id="PS50088">
    <property type="entry name" value="ANK_REPEAT"/>
    <property type="match status" value="1"/>
</dbReference>
<sequence>MKDVKRFAAGLAGLVGERPPLPPANEVFPSERLREAAAAAERGDVATLRALVDRGADLDEVAPSGVNLLMYEIVAKNELAVRALLAAGAKPNVLTPIGTSPMLLAATSPDPRFLGLLLDHGGNPNLENDKGVPLAHQALNVGQWQHLGVLFDRGVPVDVKNKMEQTPALRLAYLNRYDEVHKLLDRGADPEAKDQVGLSVRKLAEKPIPAADSPLEAWRQKVAERLGIPVDQGGAAPR</sequence>
<dbReference type="OrthoDB" id="5501697at2"/>
<name>A0A4U1J1M5_9BACT</name>
<accession>A0A4U1J1M5</accession>
<reference evidence="4 5" key="1">
    <citation type="submission" date="2019-04" db="EMBL/GenBank/DDBJ databases">
        <authorList>
            <person name="Li Y."/>
            <person name="Wang J."/>
        </authorList>
    </citation>
    <scope>NUCLEOTIDE SEQUENCE [LARGE SCALE GENOMIC DNA]</scope>
    <source>
        <strain evidence="4 5">DSM 14668</strain>
    </source>
</reference>
<gene>
    <name evidence="4" type="ORF">E8A74_34800</name>
</gene>
<keyword evidence="2 3" id="KW-0040">ANK repeat</keyword>
<comment type="caution">
    <text evidence="4">The sequence shown here is derived from an EMBL/GenBank/DDBJ whole genome shotgun (WGS) entry which is preliminary data.</text>
</comment>